<protein>
    <submittedName>
        <fullName evidence="5">LacI family DNA-binding transcriptional regulator</fullName>
    </submittedName>
</protein>
<dbReference type="PANTHER" id="PTHR30146">
    <property type="entry name" value="LACI-RELATED TRANSCRIPTIONAL REPRESSOR"/>
    <property type="match status" value="1"/>
</dbReference>
<dbReference type="Gene3D" id="1.10.260.40">
    <property type="entry name" value="lambda repressor-like DNA-binding domains"/>
    <property type="match status" value="1"/>
</dbReference>
<dbReference type="PANTHER" id="PTHR30146:SF109">
    <property type="entry name" value="HTH-TYPE TRANSCRIPTIONAL REGULATOR GALS"/>
    <property type="match status" value="1"/>
</dbReference>
<dbReference type="EMBL" id="JARXIC010000013">
    <property type="protein sequence ID" value="MDQ8194655.1"/>
    <property type="molecule type" value="Genomic_DNA"/>
</dbReference>
<reference evidence="5 6" key="1">
    <citation type="submission" date="2023-04" db="EMBL/GenBank/DDBJ databases">
        <title>A novel bacteria isolated from coastal sediment.</title>
        <authorList>
            <person name="Liu X.-J."/>
            <person name="Du Z.-J."/>
        </authorList>
    </citation>
    <scope>NUCLEOTIDE SEQUENCE [LARGE SCALE GENOMIC DNA]</scope>
    <source>
        <strain evidence="5 6">SDUM461004</strain>
    </source>
</reference>
<dbReference type="PROSITE" id="PS00356">
    <property type="entry name" value="HTH_LACI_1"/>
    <property type="match status" value="1"/>
</dbReference>
<comment type="caution">
    <text evidence="5">The sequence shown here is derived from an EMBL/GenBank/DDBJ whole genome shotgun (WGS) entry which is preliminary data.</text>
</comment>
<dbReference type="SMART" id="SM00354">
    <property type="entry name" value="HTH_LACI"/>
    <property type="match status" value="1"/>
</dbReference>
<evidence type="ECO:0000259" key="4">
    <source>
        <dbReference type="PROSITE" id="PS50932"/>
    </source>
</evidence>
<dbReference type="Pfam" id="PF00356">
    <property type="entry name" value="LacI"/>
    <property type="match status" value="1"/>
</dbReference>
<keyword evidence="1" id="KW-0805">Transcription regulation</keyword>
<dbReference type="PROSITE" id="PS50932">
    <property type="entry name" value="HTH_LACI_2"/>
    <property type="match status" value="1"/>
</dbReference>
<sequence length="343" mass="38615">MCSGKQNRKATTPSITDVARHAGVSHMTVSRFLNKSGYVKAATAARVEASIQALGYRRNPMVQALMSQVRRKNVNLDSNIVWIEEELVGQAHNAIAQFRDQARRRADELGFGFDTLYYVPGEFSSSRIDTILNARGTHGVIIAPKSHPSEDTNFPWNRYAAATIGRSLLAPTISYVMMHFQHAMSRALSEIKARGYQRIGFLVWEDSDSRSEHIPLMVFLRHNYQVSAQNRIDPLWMDGMTREKFQQWYHQNKPDVIVSSWMFGWNWVQQLNVQIPEDLGFVSLSLRGDSTGVSGMNVPIRAIGLGAVDIVVAQIQRNEIGLPKVPKCLLVEGSWSEGKTLRT</sequence>
<evidence type="ECO:0000313" key="6">
    <source>
        <dbReference type="Proteomes" id="UP001243717"/>
    </source>
</evidence>
<keyword evidence="2 5" id="KW-0238">DNA-binding</keyword>
<organism evidence="5 6">
    <name type="scientific">Thalassobacterium sedimentorum</name>
    <dbReference type="NCBI Taxonomy" id="3041258"/>
    <lineage>
        <taxon>Bacteria</taxon>
        <taxon>Pseudomonadati</taxon>
        <taxon>Verrucomicrobiota</taxon>
        <taxon>Opitutia</taxon>
        <taxon>Puniceicoccales</taxon>
        <taxon>Coraliomargaritaceae</taxon>
        <taxon>Thalassobacterium</taxon>
    </lineage>
</organism>
<keyword evidence="3" id="KW-0804">Transcription</keyword>
<evidence type="ECO:0000256" key="2">
    <source>
        <dbReference type="ARBA" id="ARBA00023125"/>
    </source>
</evidence>
<dbReference type="CDD" id="cd01392">
    <property type="entry name" value="HTH_LacI"/>
    <property type="match status" value="1"/>
</dbReference>
<dbReference type="GO" id="GO:0003677">
    <property type="term" value="F:DNA binding"/>
    <property type="evidence" value="ECO:0007669"/>
    <property type="project" value="UniProtKB-KW"/>
</dbReference>
<name>A0ABU1AIN5_9BACT</name>
<dbReference type="SUPFAM" id="SSF47413">
    <property type="entry name" value="lambda repressor-like DNA-binding domains"/>
    <property type="match status" value="1"/>
</dbReference>
<dbReference type="InterPro" id="IPR000843">
    <property type="entry name" value="HTH_LacI"/>
</dbReference>
<dbReference type="Gene3D" id="3.40.50.2300">
    <property type="match status" value="2"/>
</dbReference>
<feature type="domain" description="HTH lacI-type" evidence="4">
    <location>
        <begin position="13"/>
        <end position="67"/>
    </location>
</feature>
<dbReference type="RefSeq" id="WP_308985122.1">
    <property type="nucleotide sequence ID" value="NZ_JARXIC010000013.1"/>
</dbReference>
<evidence type="ECO:0000256" key="3">
    <source>
        <dbReference type="ARBA" id="ARBA00023163"/>
    </source>
</evidence>
<evidence type="ECO:0000313" key="5">
    <source>
        <dbReference type="EMBL" id="MDQ8194655.1"/>
    </source>
</evidence>
<dbReference type="InterPro" id="IPR028082">
    <property type="entry name" value="Peripla_BP_I"/>
</dbReference>
<dbReference type="SUPFAM" id="SSF53822">
    <property type="entry name" value="Periplasmic binding protein-like I"/>
    <property type="match status" value="1"/>
</dbReference>
<accession>A0ABU1AIN5</accession>
<proteinExistence type="predicted"/>
<evidence type="ECO:0000256" key="1">
    <source>
        <dbReference type="ARBA" id="ARBA00023015"/>
    </source>
</evidence>
<keyword evidence="6" id="KW-1185">Reference proteome</keyword>
<dbReference type="Proteomes" id="UP001243717">
    <property type="component" value="Unassembled WGS sequence"/>
</dbReference>
<gene>
    <name evidence="5" type="ORF">QEH59_09470</name>
</gene>
<dbReference type="InterPro" id="IPR010982">
    <property type="entry name" value="Lambda_DNA-bd_dom_sf"/>
</dbReference>